<dbReference type="AlphaFoldDB" id="A0ABD1FWS9"/>
<evidence type="ECO:0000313" key="2">
    <source>
        <dbReference type="Proteomes" id="UP001567538"/>
    </source>
</evidence>
<reference evidence="1 2" key="1">
    <citation type="submission" date="2024-06" db="EMBL/GenBank/DDBJ databases">
        <title>A chromosome level genome sequence of Diviner's sage (Salvia divinorum).</title>
        <authorList>
            <person name="Ford S.A."/>
            <person name="Ro D.-K."/>
            <person name="Ness R.W."/>
            <person name="Phillips M.A."/>
        </authorList>
    </citation>
    <scope>NUCLEOTIDE SEQUENCE [LARGE SCALE GENOMIC DNA]</scope>
    <source>
        <strain evidence="1">SAF-2024a</strain>
        <tissue evidence="1">Leaf</tissue>
    </source>
</reference>
<name>A0ABD1FWS9_SALDI</name>
<dbReference type="Proteomes" id="UP001567538">
    <property type="component" value="Unassembled WGS sequence"/>
</dbReference>
<organism evidence="1 2">
    <name type="scientific">Salvia divinorum</name>
    <name type="common">Maria pastora</name>
    <name type="synonym">Diviner's sage</name>
    <dbReference type="NCBI Taxonomy" id="28513"/>
    <lineage>
        <taxon>Eukaryota</taxon>
        <taxon>Viridiplantae</taxon>
        <taxon>Streptophyta</taxon>
        <taxon>Embryophyta</taxon>
        <taxon>Tracheophyta</taxon>
        <taxon>Spermatophyta</taxon>
        <taxon>Magnoliopsida</taxon>
        <taxon>eudicotyledons</taxon>
        <taxon>Gunneridae</taxon>
        <taxon>Pentapetalae</taxon>
        <taxon>asterids</taxon>
        <taxon>lamiids</taxon>
        <taxon>Lamiales</taxon>
        <taxon>Lamiaceae</taxon>
        <taxon>Nepetoideae</taxon>
        <taxon>Mentheae</taxon>
        <taxon>Salviinae</taxon>
        <taxon>Salvia</taxon>
        <taxon>Salvia subgen. Calosphace</taxon>
    </lineage>
</organism>
<keyword evidence="2" id="KW-1185">Reference proteome</keyword>
<sequence>MHQYMNSPYRDQLQQLQMAMRIEESKGDEFFAWMQENWIGAVDQPNHTLTNGDLGEYRLVDHPNNEVWLTHTSPLLSDNNERE</sequence>
<comment type="caution">
    <text evidence="1">The sequence shown here is derived from an EMBL/GenBank/DDBJ whole genome shotgun (WGS) entry which is preliminary data.</text>
</comment>
<dbReference type="EMBL" id="JBEAFC010000011">
    <property type="protein sequence ID" value="KAL1535940.1"/>
    <property type="molecule type" value="Genomic_DNA"/>
</dbReference>
<gene>
    <name evidence="1" type="ORF">AAHA92_28662</name>
</gene>
<accession>A0ABD1FWS9</accession>
<evidence type="ECO:0000313" key="1">
    <source>
        <dbReference type="EMBL" id="KAL1535940.1"/>
    </source>
</evidence>
<protein>
    <submittedName>
        <fullName evidence="1">Uncharacterized protein</fullName>
    </submittedName>
</protein>
<proteinExistence type="predicted"/>